<dbReference type="PANTHER" id="PTHR43095:SF5">
    <property type="entry name" value="XYLULOSE KINASE"/>
    <property type="match status" value="1"/>
</dbReference>
<gene>
    <name evidence="6" type="ORF">HXX08_10875</name>
    <name evidence="7" type="ORF">OZ401_001519</name>
</gene>
<dbReference type="Pfam" id="PF00370">
    <property type="entry name" value="FGGY_N"/>
    <property type="match status" value="1"/>
</dbReference>
<evidence type="ECO:0000313" key="6">
    <source>
        <dbReference type="EMBL" id="NWJ46370.1"/>
    </source>
</evidence>
<dbReference type="Gene3D" id="3.30.420.40">
    <property type="match status" value="2"/>
</dbReference>
<keyword evidence="9" id="KW-1185">Reference proteome</keyword>
<evidence type="ECO:0000256" key="1">
    <source>
        <dbReference type="ARBA" id="ARBA00009156"/>
    </source>
</evidence>
<dbReference type="EMBL" id="JACATZ010000001">
    <property type="protein sequence ID" value="NWJ46370.1"/>
    <property type="molecule type" value="Genomic_DNA"/>
</dbReference>
<sequence>MKSETLLALDTGTQSVRALLFDLRGNLLAKARVPLEAYFSAKPGWAEQEPEYYWKALCQACQELWLQPGVDKTAIVGVTVTTQRSTVINLDKDGKPLRPAIVWLDQRRTPLFDPIKGKWGLLFKVAGIRPTIEYFQQEAESNWLRYYQPEIWEKTHKYLFLSGYQIFRLTGRFADSVASQVGYVPLDYKNLRWASNGDWKWAGLRIPPEKLPELVSPTAIIGQISPGAAAETGIPIGLPLIASAADKACEVLGAGGIASHIGCLSYGTAATFNVTSPKYVEAIPFIPPYPSAIPGAYNLEILISRGYWMVSWFKQEFGQRELQLAEERGIAPELLFDELLQQVSPGSNGLLLQPYWSPGLKVPGPEARGSIIGFSDVHTRAHLYRAILEGLAYALREGRDRVEKKTKLAVTELRVAGGGSQSAGAMQLTADIFGLPASRPHVYEASGLGAAIDTAVGLKLHPSFEVAVKEMTRTAQTFEPNPRTREIYDGLFYEVYSKMYQRLNPLYHKIHKIIR</sequence>
<dbReference type="SUPFAM" id="SSF53067">
    <property type="entry name" value="Actin-like ATPase domain"/>
    <property type="match status" value="2"/>
</dbReference>
<dbReference type="CDD" id="cd07779">
    <property type="entry name" value="ASKHA_NBD_FGGY_YgcE-like"/>
    <property type="match status" value="1"/>
</dbReference>
<keyword evidence="2" id="KW-0808">Transferase</keyword>
<dbReference type="PANTHER" id="PTHR43095">
    <property type="entry name" value="SUGAR KINASE"/>
    <property type="match status" value="1"/>
</dbReference>
<keyword evidence="3 6" id="KW-0418">Kinase</keyword>
<evidence type="ECO:0000259" key="5">
    <source>
        <dbReference type="Pfam" id="PF02782"/>
    </source>
</evidence>
<protein>
    <submittedName>
        <fullName evidence="6 7">Carbohydrate kinase</fullName>
    </submittedName>
</protein>
<evidence type="ECO:0000256" key="2">
    <source>
        <dbReference type="ARBA" id="ARBA00022679"/>
    </source>
</evidence>
<evidence type="ECO:0000256" key="3">
    <source>
        <dbReference type="ARBA" id="ARBA00022777"/>
    </source>
</evidence>
<dbReference type="InterPro" id="IPR050406">
    <property type="entry name" value="FGGY_Carb_Kinase"/>
</dbReference>
<dbReference type="InterPro" id="IPR000577">
    <property type="entry name" value="Carb_kinase_FGGY"/>
</dbReference>
<dbReference type="AlphaFoldDB" id="A0A8T7M2B2"/>
<dbReference type="Pfam" id="PF02782">
    <property type="entry name" value="FGGY_C"/>
    <property type="match status" value="1"/>
</dbReference>
<reference evidence="7" key="2">
    <citation type="journal article" date="2024" name="Nature">
        <title>Anoxygenic phototroph of the Chloroflexota uses a type I reaction centre.</title>
        <authorList>
            <person name="Tsuji J.M."/>
            <person name="Shaw N.A."/>
            <person name="Nagashima S."/>
            <person name="Venkiteswaran J.J."/>
            <person name="Schiff S.L."/>
            <person name="Watanabe T."/>
            <person name="Fukui M."/>
            <person name="Hanada S."/>
            <person name="Tank M."/>
            <person name="Neufeld J.D."/>
        </authorList>
    </citation>
    <scope>NUCLEOTIDE SEQUENCE</scope>
    <source>
        <strain evidence="7">L227-S17</strain>
    </source>
</reference>
<dbReference type="PIRSF" id="PIRSF000538">
    <property type="entry name" value="GlpK"/>
    <property type="match status" value="1"/>
</dbReference>
<accession>A0A8T7M2B2</accession>
<evidence type="ECO:0000313" key="7">
    <source>
        <dbReference type="EMBL" id="WJW65741.1"/>
    </source>
</evidence>
<evidence type="ECO:0000313" key="9">
    <source>
        <dbReference type="Proteomes" id="UP001431572"/>
    </source>
</evidence>
<evidence type="ECO:0000313" key="8">
    <source>
        <dbReference type="Proteomes" id="UP000521676"/>
    </source>
</evidence>
<feature type="domain" description="Carbohydrate kinase FGGY C-terminal" evidence="5">
    <location>
        <begin position="264"/>
        <end position="456"/>
    </location>
</feature>
<dbReference type="InterPro" id="IPR018485">
    <property type="entry name" value="FGGY_C"/>
</dbReference>
<dbReference type="Proteomes" id="UP000521676">
    <property type="component" value="Unassembled WGS sequence"/>
</dbReference>
<organism evidence="6 8">
    <name type="scientific">Candidatus Chlorohelix allophototropha</name>
    <dbReference type="NCBI Taxonomy" id="3003348"/>
    <lineage>
        <taxon>Bacteria</taxon>
        <taxon>Bacillati</taxon>
        <taxon>Chloroflexota</taxon>
        <taxon>Chloroflexia</taxon>
        <taxon>Candidatus Chloroheliales</taxon>
        <taxon>Candidatus Chloroheliaceae</taxon>
        <taxon>Candidatus Chlorohelix</taxon>
    </lineage>
</organism>
<comment type="similarity">
    <text evidence="1">Belongs to the FGGY kinase family.</text>
</comment>
<dbReference type="InterPro" id="IPR018484">
    <property type="entry name" value="FGGY_N"/>
</dbReference>
<feature type="domain" description="Carbohydrate kinase FGGY N-terminal" evidence="4">
    <location>
        <begin position="6"/>
        <end position="253"/>
    </location>
</feature>
<reference evidence="6 8" key="1">
    <citation type="submission" date="2020-06" db="EMBL/GenBank/DDBJ databases">
        <title>Anoxygenic phototrophic Chloroflexota member uses a Type I reaction center.</title>
        <authorList>
            <person name="Tsuji J.M."/>
            <person name="Shaw N.A."/>
            <person name="Nagashima S."/>
            <person name="Venkiteswaran J."/>
            <person name="Schiff S.L."/>
            <person name="Hanada S."/>
            <person name="Tank M."/>
            <person name="Neufeld J.D."/>
        </authorList>
    </citation>
    <scope>NUCLEOTIDE SEQUENCE [LARGE SCALE GENOMIC DNA]</scope>
    <source>
        <strain evidence="6">L227-S17</strain>
    </source>
</reference>
<proteinExistence type="inferred from homology"/>
<dbReference type="InterPro" id="IPR043129">
    <property type="entry name" value="ATPase_NBD"/>
</dbReference>
<dbReference type="GO" id="GO:0016301">
    <property type="term" value="F:kinase activity"/>
    <property type="evidence" value="ECO:0007669"/>
    <property type="project" value="UniProtKB-KW"/>
</dbReference>
<dbReference type="RefSeq" id="WP_341467626.1">
    <property type="nucleotide sequence ID" value="NZ_CP128399.1"/>
</dbReference>
<dbReference type="GO" id="GO:0005975">
    <property type="term" value="P:carbohydrate metabolic process"/>
    <property type="evidence" value="ECO:0007669"/>
    <property type="project" value="InterPro"/>
</dbReference>
<dbReference type="Proteomes" id="UP001431572">
    <property type="component" value="Chromosome 1"/>
</dbReference>
<dbReference type="EMBL" id="CP128399">
    <property type="protein sequence ID" value="WJW65741.1"/>
    <property type="molecule type" value="Genomic_DNA"/>
</dbReference>
<evidence type="ECO:0000259" key="4">
    <source>
        <dbReference type="Pfam" id="PF00370"/>
    </source>
</evidence>
<name>A0A8T7M2B2_9CHLR</name>